<dbReference type="OrthoDB" id="5192284at2"/>
<accession>A0A3L8P1D2</accession>
<dbReference type="AlphaFoldDB" id="A0A3L8P1D2"/>
<comment type="caution">
    <text evidence="1">The sequence shown here is derived from an EMBL/GenBank/DDBJ whole genome shotgun (WGS) entry which is preliminary data.</text>
</comment>
<name>A0A3L8P1D2_9ACTN</name>
<gene>
    <name evidence="1" type="ORF">D9V37_09535</name>
</gene>
<dbReference type="RefSeq" id="WP_121805945.1">
    <property type="nucleotide sequence ID" value="NZ_RDBE01000007.1"/>
</dbReference>
<evidence type="ECO:0008006" key="3">
    <source>
        <dbReference type="Google" id="ProtNLM"/>
    </source>
</evidence>
<protein>
    <recommendedName>
        <fullName evidence="3">PKD domain-containing protein</fullName>
    </recommendedName>
</protein>
<proteinExistence type="predicted"/>
<evidence type="ECO:0000313" key="2">
    <source>
        <dbReference type="Proteomes" id="UP000281708"/>
    </source>
</evidence>
<keyword evidence="2" id="KW-1185">Reference proteome</keyword>
<dbReference type="EMBL" id="RDBE01000007">
    <property type="protein sequence ID" value="RLV48841.1"/>
    <property type="molecule type" value="Genomic_DNA"/>
</dbReference>
<sequence>MTAPLVGEAFQHVPVPHLASLTQPTGKTLVNFATIFYVQAASFDTALTLLGQQVTLHVRPVSYAWDHGDGVVTTTTGPGAPYPRKDVVYRYQKATTTVRHHVSVTWAATFQVNGGPAADVPGTVTTTGPDTALRVVEATPVLVGDQ</sequence>
<dbReference type="Proteomes" id="UP000281708">
    <property type="component" value="Unassembled WGS sequence"/>
</dbReference>
<evidence type="ECO:0000313" key="1">
    <source>
        <dbReference type="EMBL" id="RLV48841.1"/>
    </source>
</evidence>
<reference evidence="1 2" key="1">
    <citation type="submission" date="2018-10" db="EMBL/GenBank/DDBJ databases">
        <title>Marmoricola sp. 4Q3S-7 whole genome shotgun sequence.</title>
        <authorList>
            <person name="Li F."/>
        </authorList>
    </citation>
    <scope>NUCLEOTIDE SEQUENCE [LARGE SCALE GENOMIC DNA]</scope>
    <source>
        <strain evidence="1 2">4Q3S-7</strain>
    </source>
</reference>
<organism evidence="1 2">
    <name type="scientific">Nocardioides mangrovicus</name>
    <dbReference type="NCBI Taxonomy" id="2478913"/>
    <lineage>
        <taxon>Bacteria</taxon>
        <taxon>Bacillati</taxon>
        <taxon>Actinomycetota</taxon>
        <taxon>Actinomycetes</taxon>
        <taxon>Propionibacteriales</taxon>
        <taxon>Nocardioidaceae</taxon>
        <taxon>Nocardioides</taxon>
    </lineage>
</organism>